<dbReference type="AlphaFoldDB" id="L8GVU8"/>
<evidence type="ECO:0000256" key="3">
    <source>
        <dbReference type="ARBA" id="ARBA00023157"/>
    </source>
</evidence>
<feature type="chain" id="PRO_5003990470" evidence="4">
    <location>
        <begin position="20"/>
        <end position="580"/>
    </location>
</feature>
<dbReference type="GeneID" id="14916868"/>
<feature type="signal peptide" evidence="4">
    <location>
        <begin position="1"/>
        <end position="19"/>
    </location>
</feature>
<dbReference type="Gene3D" id="2.60.120.380">
    <property type="match status" value="2"/>
</dbReference>
<reference evidence="5 6" key="1">
    <citation type="journal article" date="2013" name="Genome Biol.">
        <title>Genome of Acanthamoeba castellanii highlights extensive lateral gene transfer and early evolution of tyrosine kinase signaling.</title>
        <authorList>
            <person name="Clarke M."/>
            <person name="Lohan A.J."/>
            <person name="Liu B."/>
            <person name="Lagkouvardos I."/>
            <person name="Roy S."/>
            <person name="Zafar N."/>
            <person name="Bertelli C."/>
            <person name="Schilde C."/>
            <person name="Kianianmomeni A."/>
            <person name="Burglin T.R."/>
            <person name="Frech C."/>
            <person name="Turcotte B."/>
            <person name="Kopec K.O."/>
            <person name="Synnott J.M."/>
            <person name="Choo C."/>
            <person name="Paponov I."/>
            <person name="Finkler A."/>
            <person name="Soon Heng Tan C."/>
            <person name="Hutchins A.P."/>
            <person name="Weinmeier T."/>
            <person name="Rattei T."/>
            <person name="Chu J.S."/>
            <person name="Gimenez G."/>
            <person name="Irimia M."/>
            <person name="Rigden D.J."/>
            <person name="Fitzpatrick D.A."/>
            <person name="Lorenzo-Morales J."/>
            <person name="Bateman A."/>
            <person name="Chiu C.H."/>
            <person name="Tang P."/>
            <person name="Hegemann P."/>
            <person name="Fromm H."/>
            <person name="Raoult D."/>
            <person name="Greub G."/>
            <person name="Miranda-Saavedra D."/>
            <person name="Chen N."/>
            <person name="Nash P."/>
            <person name="Ginger M.L."/>
            <person name="Horn M."/>
            <person name="Schaap P."/>
            <person name="Caler L."/>
            <person name="Loftus B."/>
        </authorList>
    </citation>
    <scope>NUCLEOTIDE SEQUENCE [LARGE SCALE GENOMIC DNA]</scope>
    <source>
        <strain evidence="5 6">Neff</strain>
    </source>
</reference>
<protein>
    <submittedName>
        <fullName evidence="5">EGFlike domain containing protein</fullName>
    </submittedName>
</protein>
<proteinExistence type="predicted"/>
<gene>
    <name evidence="5" type="ORF">ACA1_178700</name>
</gene>
<dbReference type="PANTHER" id="PTHR11219">
    <property type="entry name" value="TENEURIN AND N-ACETYLGLUCOSAMINE-1-PHOSPHODIESTER ALPHA-N-ACETYLGLUCOSAMINIDASE"/>
    <property type="match status" value="1"/>
</dbReference>
<accession>L8GVU8</accession>
<name>L8GVU8_ACACF</name>
<keyword evidence="4" id="KW-0732">Signal</keyword>
<evidence type="ECO:0000256" key="4">
    <source>
        <dbReference type="SAM" id="SignalP"/>
    </source>
</evidence>
<sequence length="580" mass="62880">MKPALAVLLAATLVAVAASVSVDEWKDGLASEPQAVLQAQCPGNCGVQDRHGQCGADGRCVCQDQWGGQDCSIPVGTLVSGQNVVDSVEGGAWRYFVTDTQPGQVLTWTVNSTGDCDLYVRHDSIPTRRDYDQNDIGLSTSFTLQAVNNRSRRWYTGVHGFMQCDYTIRVTVTGGSSGGECPRGAAATARCQCQEYWGGLDCSTPVTRLNLNQPAANTVAQMAWQYYFFFVNDLHALTVQLNETRSGGDADLFIKFGALPNHTSFDYRDISTASSARLAVQPASASTTMYVGIYGFVSTSYKLLVTQESSCPSQCSRHGQCSGTTCRCSYQFSGRLCETMNQPLADNQAIDGYVADGVWNYYHFSSSSLSAITIEVDQEDGDSAADCDIYVRAGSMTIAIPEPQFNTWYIGIYGNRKCAYQVRQYMSTSCVAGCTPPYGACTTEHTCYCYPGWAGDNCRIPVVPLGVGQTVEGSLGPNQITYYVFNASSSLASIGLLEVEPWARGYYWLFVGTEVVPDQENYDYSDKETNTPYHQIDIPIGASANETVALYIGVYGSPFDLAGPNHPPAHFKLTGTAPPP</sequence>
<keyword evidence="1" id="KW-0245">EGF-like domain</keyword>
<evidence type="ECO:0000256" key="1">
    <source>
        <dbReference type="ARBA" id="ARBA00022536"/>
    </source>
</evidence>
<dbReference type="OrthoDB" id="5951731at2759"/>
<dbReference type="Gene3D" id="2.60.120.260">
    <property type="entry name" value="Galactose-binding domain-like"/>
    <property type="match status" value="1"/>
</dbReference>
<dbReference type="RefSeq" id="XP_004338214.1">
    <property type="nucleotide sequence ID" value="XM_004338166.1"/>
</dbReference>
<keyword evidence="3" id="KW-1015">Disulfide bond</keyword>
<dbReference type="Proteomes" id="UP000011083">
    <property type="component" value="Unassembled WGS sequence"/>
</dbReference>
<evidence type="ECO:0000313" key="5">
    <source>
        <dbReference type="EMBL" id="ELR16201.1"/>
    </source>
</evidence>
<dbReference type="InterPro" id="IPR051216">
    <property type="entry name" value="Teneurin"/>
</dbReference>
<dbReference type="VEuPathDB" id="AmoebaDB:ACA1_178700"/>
<organism evidence="5 6">
    <name type="scientific">Acanthamoeba castellanii (strain ATCC 30010 / Neff)</name>
    <dbReference type="NCBI Taxonomy" id="1257118"/>
    <lineage>
        <taxon>Eukaryota</taxon>
        <taxon>Amoebozoa</taxon>
        <taxon>Discosea</taxon>
        <taxon>Longamoebia</taxon>
        <taxon>Centramoebida</taxon>
        <taxon>Acanthamoebidae</taxon>
        <taxon>Acanthamoeba</taxon>
    </lineage>
</organism>
<dbReference type="PANTHER" id="PTHR11219:SF70">
    <property type="entry name" value="EGF-LIKE DOMAIN-CONTAINING PROTEIN"/>
    <property type="match status" value="1"/>
</dbReference>
<evidence type="ECO:0000256" key="2">
    <source>
        <dbReference type="ARBA" id="ARBA00022737"/>
    </source>
</evidence>
<keyword evidence="2" id="KW-0677">Repeat</keyword>
<keyword evidence="6" id="KW-1185">Reference proteome</keyword>
<dbReference type="KEGG" id="acan:ACA1_178700"/>
<evidence type="ECO:0000313" key="6">
    <source>
        <dbReference type="Proteomes" id="UP000011083"/>
    </source>
</evidence>
<dbReference type="EMBL" id="KB008006">
    <property type="protein sequence ID" value="ELR16201.1"/>
    <property type="molecule type" value="Genomic_DNA"/>
</dbReference>